<reference evidence="1" key="2">
    <citation type="journal article" date="2015" name="Fish Shellfish Immunol.">
        <title>Early steps in the European eel (Anguilla anguilla)-Vibrio vulnificus interaction in the gills: Role of the RtxA13 toxin.</title>
        <authorList>
            <person name="Callol A."/>
            <person name="Pajuelo D."/>
            <person name="Ebbesson L."/>
            <person name="Teles M."/>
            <person name="MacKenzie S."/>
            <person name="Amaro C."/>
        </authorList>
    </citation>
    <scope>NUCLEOTIDE SEQUENCE</scope>
</reference>
<accession>A0A0E9RTZ1</accession>
<protein>
    <submittedName>
        <fullName evidence="1">Uncharacterized protein</fullName>
    </submittedName>
</protein>
<name>A0A0E9RTZ1_ANGAN</name>
<proteinExistence type="predicted"/>
<dbReference type="EMBL" id="GBXM01075968">
    <property type="protein sequence ID" value="JAH32609.1"/>
    <property type="molecule type" value="Transcribed_RNA"/>
</dbReference>
<evidence type="ECO:0000313" key="1">
    <source>
        <dbReference type="EMBL" id="JAH32609.1"/>
    </source>
</evidence>
<reference evidence="1" key="1">
    <citation type="submission" date="2014-11" db="EMBL/GenBank/DDBJ databases">
        <authorList>
            <person name="Amaro Gonzalez C."/>
        </authorList>
    </citation>
    <scope>NUCLEOTIDE SEQUENCE</scope>
</reference>
<sequence length="48" mass="5635">MNPVKWPESQWSPDVPIYNATLISVLEVVDWDCCNLWDGGDWNRHNAY</sequence>
<dbReference type="AlphaFoldDB" id="A0A0E9RTZ1"/>
<organism evidence="1">
    <name type="scientific">Anguilla anguilla</name>
    <name type="common">European freshwater eel</name>
    <name type="synonym">Muraena anguilla</name>
    <dbReference type="NCBI Taxonomy" id="7936"/>
    <lineage>
        <taxon>Eukaryota</taxon>
        <taxon>Metazoa</taxon>
        <taxon>Chordata</taxon>
        <taxon>Craniata</taxon>
        <taxon>Vertebrata</taxon>
        <taxon>Euteleostomi</taxon>
        <taxon>Actinopterygii</taxon>
        <taxon>Neopterygii</taxon>
        <taxon>Teleostei</taxon>
        <taxon>Anguilliformes</taxon>
        <taxon>Anguillidae</taxon>
        <taxon>Anguilla</taxon>
    </lineage>
</organism>